<name>A0A6J4JNE7_9PROT</name>
<dbReference type="AlphaFoldDB" id="A0A6J4JNE7"/>
<feature type="non-terminal residue" evidence="1">
    <location>
        <position position="38"/>
    </location>
</feature>
<reference evidence="1" key="1">
    <citation type="submission" date="2020-02" db="EMBL/GenBank/DDBJ databases">
        <authorList>
            <person name="Meier V. D."/>
        </authorList>
    </citation>
    <scope>NUCLEOTIDE SEQUENCE</scope>
    <source>
        <strain evidence="1">AVDCRST_MAG08</strain>
    </source>
</reference>
<proteinExistence type="predicted"/>
<gene>
    <name evidence="1" type="ORF">AVDCRST_MAG08-3925</name>
</gene>
<sequence length="38" mass="4241">GHVDFCPRRWPAVLCRQSDVRLADAPEGLGDGIHRRPS</sequence>
<dbReference type="EMBL" id="CADCTG010000305">
    <property type="protein sequence ID" value="CAA9283065.1"/>
    <property type="molecule type" value="Genomic_DNA"/>
</dbReference>
<organism evidence="1">
    <name type="scientific">uncultured Acetobacteraceae bacterium</name>
    <dbReference type="NCBI Taxonomy" id="169975"/>
    <lineage>
        <taxon>Bacteria</taxon>
        <taxon>Pseudomonadati</taxon>
        <taxon>Pseudomonadota</taxon>
        <taxon>Alphaproteobacteria</taxon>
        <taxon>Acetobacterales</taxon>
        <taxon>Acetobacteraceae</taxon>
        <taxon>environmental samples</taxon>
    </lineage>
</organism>
<protein>
    <submittedName>
        <fullName evidence="1">Uncharacterized protein</fullName>
    </submittedName>
</protein>
<evidence type="ECO:0000313" key="1">
    <source>
        <dbReference type="EMBL" id="CAA9283065.1"/>
    </source>
</evidence>
<accession>A0A6J4JNE7</accession>
<feature type="non-terminal residue" evidence="1">
    <location>
        <position position="1"/>
    </location>
</feature>